<keyword evidence="1" id="KW-0472">Membrane</keyword>
<protein>
    <submittedName>
        <fullName evidence="2">Uncharacterized protein</fullName>
    </submittedName>
</protein>
<proteinExistence type="predicted"/>
<dbReference type="EMBL" id="UINC01005035">
    <property type="protein sequence ID" value="SVA18607.1"/>
    <property type="molecule type" value="Genomic_DNA"/>
</dbReference>
<evidence type="ECO:0000256" key="1">
    <source>
        <dbReference type="SAM" id="Phobius"/>
    </source>
</evidence>
<feature type="transmembrane region" description="Helical" evidence="1">
    <location>
        <begin position="20"/>
        <end position="38"/>
    </location>
</feature>
<name>A0A381TUI3_9ZZZZ</name>
<dbReference type="AlphaFoldDB" id="A0A381TUI3"/>
<accession>A0A381TUI3</accession>
<organism evidence="2">
    <name type="scientific">marine metagenome</name>
    <dbReference type="NCBI Taxonomy" id="408172"/>
    <lineage>
        <taxon>unclassified sequences</taxon>
        <taxon>metagenomes</taxon>
        <taxon>ecological metagenomes</taxon>
    </lineage>
</organism>
<gene>
    <name evidence="2" type="ORF">METZ01_LOCUS71461</name>
</gene>
<evidence type="ECO:0000313" key="2">
    <source>
        <dbReference type="EMBL" id="SVA18607.1"/>
    </source>
</evidence>
<keyword evidence="1" id="KW-1133">Transmembrane helix</keyword>
<sequence>MEKRPLPPASESLTSLSWSPLVSISLIMTSLFNTALAFSA</sequence>
<keyword evidence="1" id="KW-0812">Transmembrane</keyword>
<reference evidence="2" key="1">
    <citation type="submission" date="2018-05" db="EMBL/GenBank/DDBJ databases">
        <authorList>
            <person name="Lanie J.A."/>
            <person name="Ng W.-L."/>
            <person name="Kazmierczak K.M."/>
            <person name="Andrzejewski T.M."/>
            <person name="Davidsen T.M."/>
            <person name="Wayne K.J."/>
            <person name="Tettelin H."/>
            <person name="Glass J.I."/>
            <person name="Rusch D."/>
            <person name="Podicherti R."/>
            <person name="Tsui H.-C.T."/>
            <person name="Winkler M.E."/>
        </authorList>
    </citation>
    <scope>NUCLEOTIDE SEQUENCE</scope>
</reference>